<keyword evidence="5" id="KW-1185">Reference proteome</keyword>
<dbReference type="CDD" id="cd19876">
    <property type="entry name" value="DSRM_RNT1p-like"/>
    <property type="match status" value="1"/>
</dbReference>
<evidence type="ECO:0000256" key="2">
    <source>
        <dbReference type="SAM" id="MobiDB-lite"/>
    </source>
</evidence>
<feature type="domain" description="DRBM" evidence="3">
    <location>
        <begin position="513"/>
        <end position="580"/>
    </location>
</feature>
<dbReference type="Pfam" id="PF00035">
    <property type="entry name" value="dsrm"/>
    <property type="match status" value="1"/>
</dbReference>
<sequence>MVKKSPTTKRKLNNDSDIEEAKPAKDSPITSNLTNKKAKLNAEQIQQKENCAKALNRNHTRRNTYPVENDNSNGNSEANNHDIKPSKLTGNTTPNSTKDKRITKVDILKHSKTMQSLILNLQSIINDFPNENEIEKVRHDSKPLDYLCSSRKEFLMGVKLKTYYSLGKLSLFDEIINLETFKSLGEEDEIIISDSDDEFVIDIPDQEDKSAIKSQFNPKKELFVFENESKNKDNDNRVNSKNNNSTNDKNDKKSKSTDIFPPVIPKLEDNRIYKLIYSMPDNKNQKDREWRENTLAIGLNYFNTMTISIIKKIPHIKFEEILDISAKINFQLCLNTWSKFYNFSTKDEFLCYIGGLLIQEDQNNFFKTKEVKNWLNVLITKEIEDYKKAKNGENNHVLENKGTVEGNKQENIFSTSPNHDNTLNITNNNSTANDNFTSESAGSATTLSNNSFYNQCSDANNLQSRYLDSYAESSNNNTINSKICNEEKYAGNFKGINAFDNDEINVKGLQDKTAKARLYGLIGTPKNSPKYDILEYGNIFDKQFKVSCKLNDQILGIGIGKNTKEAGIRAAMIALREQERIFRQRYNPCNSNVSESNNDCNHASNMNDFNPNNMEDIFTLKSYITKEVINDNEFDVYNVLPISEDFIDYSAREKLYTIIMNIKKVSIPPRYEINKIGANFIQSTFVLNNIPIAKSIGANKKKASQVVAMFLLKNPKVLNRFNK</sequence>
<feature type="compositionally biased region" description="Basic and acidic residues" evidence="2">
    <location>
        <begin position="227"/>
        <end position="238"/>
    </location>
</feature>
<gene>
    <name evidence="4" type="ORF">ASCRUDRAFT_7450</name>
</gene>
<dbReference type="RefSeq" id="XP_020048307.1">
    <property type="nucleotide sequence ID" value="XM_020192712.1"/>
</dbReference>
<evidence type="ECO:0000259" key="3">
    <source>
        <dbReference type="PROSITE" id="PS50137"/>
    </source>
</evidence>
<feature type="compositionally biased region" description="Basic residues" evidence="2">
    <location>
        <begin position="1"/>
        <end position="11"/>
    </location>
</feature>
<dbReference type="GeneID" id="30966348"/>
<dbReference type="PROSITE" id="PS50137">
    <property type="entry name" value="DS_RBD"/>
    <property type="match status" value="1"/>
</dbReference>
<dbReference type="InParanoid" id="A0A1D2VK60"/>
<protein>
    <recommendedName>
        <fullName evidence="3">DRBM domain-containing protein</fullName>
    </recommendedName>
</protein>
<evidence type="ECO:0000313" key="4">
    <source>
        <dbReference type="EMBL" id="ODV62000.1"/>
    </source>
</evidence>
<dbReference type="STRING" id="1344418.A0A1D2VK60"/>
<feature type="compositionally biased region" description="Low complexity" evidence="2">
    <location>
        <begin position="68"/>
        <end position="78"/>
    </location>
</feature>
<dbReference type="GO" id="GO:0006364">
    <property type="term" value="P:rRNA processing"/>
    <property type="evidence" value="ECO:0007669"/>
    <property type="project" value="InterPro"/>
</dbReference>
<name>A0A1D2VK60_9ASCO</name>
<feature type="region of interest" description="Disordered" evidence="2">
    <location>
        <begin position="1"/>
        <end position="40"/>
    </location>
</feature>
<proteinExistence type="predicted"/>
<keyword evidence="1" id="KW-0694">RNA-binding</keyword>
<dbReference type="AlphaFoldDB" id="A0A1D2VK60"/>
<evidence type="ECO:0000256" key="1">
    <source>
        <dbReference type="PROSITE-ProRule" id="PRU00266"/>
    </source>
</evidence>
<dbReference type="GO" id="GO:0003725">
    <property type="term" value="F:double-stranded RNA binding"/>
    <property type="evidence" value="ECO:0007669"/>
    <property type="project" value="InterPro"/>
</dbReference>
<evidence type="ECO:0000313" key="5">
    <source>
        <dbReference type="Proteomes" id="UP000095038"/>
    </source>
</evidence>
<dbReference type="Gene3D" id="3.30.160.20">
    <property type="match status" value="2"/>
</dbReference>
<feature type="region of interest" description="Disordered" evidence="2">
    <location>
        <begin position="55"/>
        <end position="98"/>
    </location>
</feature>
<dbReference type="EMBL" id="KV454478">
    <property type="protein sequence ID" value="ODV62000.1"/>
    <property type="molecule type" value="Genomic_DNA"/>
</dbReference>
<accession>A0A1D2VK60</accession>
<feature type="region of interest" description="Disordered" evidence="2">
    <location>
        <begin position="227"/>
        <end position="262"/>
    </location>
</feature>
<dbReference type="InterPro" id="IPR014720">
    <property type="entry name" value="dsRBD_dom"/>
</dbReference>
<organism evidence="4 5">
    <name type="scientific">Ascoidea rubescens DSM 1968</name>
    <dbReference type="NCBI Taxonomy" id="1344418"/>
    <lineage>
        <taxon>Eukaryota</taxon>
        <taxon>Fungi</taxon>
        <taxon>Dikarya</taxon>
        <taxon>Ascomycota</taxon>
        <taxon>Saccharomycotina</taxon>
        <taxon>Saccharomycetes</taxon>
        <taxon>Ascoideaceae</taxon>
        <taxon>Ascoidea</taxon>
    </lineage>
</organism>
<dbReference type="SUPFAM" id="SSF54768">
    <property type="entry name" value="dsRNA-binding domain-like"/>
    <property type="match status" value="1"/>
</dbReference>
<dbReference type="SMART" id="SM00358">
    <property type="entry name" value="DSRM"/>
    <property type="match status" value="1"/>
</dbReference>
<dbReference type="Pfam" id="PF18497">
    <property type="entry name" value="RNase_3_N"/>
    <property type="match status" value="1"/>
</dbReference>
<dbReference type="Proteomes" id="UP000095038">
    <property type="component" value="Unassembled WGS sequence"/>
</dbReference>
<dbReference type="InterPro" id="IPR040540">
    <property type="entry name" value="RNase_3_N"/>
</dbReference>
<dbReference type="OrthoDB" id="2392202at2759"/>
<dbReference type="InterPro" id="IPR044449">
    <property type="entry name" value="Rnt1/Pac1_DSRM_fungi"/>
</dbReference>
<reference evidence="5" key="1">
    <citation type="submission" date="2016-05" db="EMBL/GenBank/DDBJ databases">
        <title>Comparative genomics of biotechnologically important yeasts.</title>
        <authorList>
            <consortium name="DOE Joint Genome Institute"/>
            <person name="Riley R."/>
            <person name="Haridas S."/>
            <person name="Wolfe K.H."/>
            <person name="Lopes M.R."/>
            <person name="Hittinger C.T."/>
            <person name="Goker M."/>
            <person name="Salamov A."/>
            <person name="Wisecaver J."/>
            <person name="Long T.M."/>
            <person name="Aerts A.L."/>
            <person name="Barry K."/>
            <person name="Choi C."/>
            <person name="Clum A."/>
            <person name="Coughlan A.Y."/>
            <person name="Deshpande S."/>
            <person name="Douglass A.P."/>
            <person name="Hanson S.J."/>
            <person name="Klenk H.-P."/>
            <person name="Labutti K."/>
            <person name="Lapidus A."/>
            <person name="Lindquist E."/>
            <person name="Lipzen A."/>
            <person name="Meier-Kolthoff J.P."/>
            <person name="Ohm R.A."/>
            <person name="Otillar R.P."/>
            <person name="Pangilinan J."/>
            <person name="Peng Y."/>
            <person name="Rokas A."/>
            <person name="Rosa C.A."/>
            <person name="Scheuner C."/>
            <person name="Sibirny A.A."/>
            <person name="Slot J.C."/>
            <person name="Stielow J.B."/>
            <person name="Sun H."/>
            <person name="Kurtzman C.P."/>
            <person name="Blackwell M."/>
            <person name="Grigoriev I.V."/>
            <person name="Jeffries T.W."/>
        </authorList>
    </citation>
    <scope>NUCLEOTIDE SEQUENCE [LARGE SCALE GENOMIC DNA]</scope>
    <source>
        <strain evidence="5">DSM 1968</strain>
    </source>
</reference>